<dbReference type="Pfam" id="PF00239">
    <property type="entry name" value="Resolvase"/>
    <property type="match status" value="1"/>
</dbReference>
<feature type="domain" description="Resolvase/invertase-type recombinase catalytic" evidence="6">
    <location>
        <begin position="20"/>
        <end position="176"/>
    </location>
</feature>
<dbReference type="Proteomes" id="UP000199086">
    <property type="component" value="Unassembled WGS sequence"/>
</dbReference>
<dbReference type="InterPro" id="IPR006119">
    <property type="entry name" value="Resolv_N"/>
</dbReference>
<keyword evidence="1" id="KW-0229">DNA integration</keyword>
<dbReference type="PANTHER" id="PTHR30461:SF23">
    <property type="entry name" value="DNA RECOMBINASE-RELATED"/>
    <property type="match status" value="1"/>
</dbReference>
<dbReference type="SMART" id="SM00857">
    <property type="entry name" value="Resolvase"/>
    <property type="match status" value="1"/>
</dbReference>
<evidence type="ECO:0000256" key="5">
    <source>
        <dbReference type="PROSITE-ProRule" id="PRU10137"/>
    </source>
</evidence>
<proteinExistence type="predicted"/>
<name>A0A1G6GZM2_9ACTN</name>
<dbReference type="AlphaFoldDB" id="A0A1G6GZM2"/>
<dbReference type="STRING" id="1577474.GA0111570_105322"/>
<reference evidence="7 8" key="1">
    <citation type="submission" date="2016-06" db="EMBL/GenBank/DDBJ databases">
        <authorList>
            <person name="Olsen C.W."/>
            <person name="Carey S."/>
            <person name="Hinshaw L."/>
            <person name="Karasin A.I."/>
        </authorList>
    </citation>
    <scope>NUCLEOTIDE SEQUENCE [LARGE SCALE GENOMIC DNA]</scope>
    <source>
        <strain evidence="7 8">LZ-22</strain>
    </source>
</reference>
<accession>A0A1G6GZM2</accession>
<dbReference type="InterPro" id="IPR006118">
    <property type="entry name" value="Recombinase_CS"/>
</dbReference>
<protein>
    <submittedName>
        <fullName evidence="7">Resolvase, N terminal domain</fullName>
    </submittedName>
</protein>
<dbReference type="GO" id="GO:0015074">
    <property type="term" value="P:DNA integration"/>
    <property type="evidence" value="ECO:0007669"/>
    <property type="project" value="UniProtKB-KW"/>
</dbReference>
<evidence type="ECO:0000313" key="7">
    <source>
        <dbReference type="EMBL" id="SDB87343.1"/>
    </source>
</evidence>
<dbReference type="SUPFAM" id="SSF53041">
    <property type="entry name" value="Resolvase-like"/>
    <property type="match status" value="1"/>
</dbReference>
<dbReference type="RefSeq" id="WP_092610165.1">
    <property type="nucleotide sequence ID" value="NZ_FMYF01000005.1"/>
</dbReference>
<keyword evidence="2" id="KW-0238">DNA-binding</keyword>
<dbReference type="CDD" id="cd00338">
    <property type="entry name" value="Ser_Recombinase"/>
    <property type="match status" value="1"/>
</dbReference>
<feature type="active site" description="O-(5'-phospho-DNA)-serine intermediate" evidence="4 5">
    <location>
        <position position="27"/>
    </location>
</feature>
<dbReference type="PANTHER" id="PTHR30461">
    <property type="entry name" value="DNA-INVERTASE FROM LAMBDOID PROPHAGE"/>
    <property type="match status" value="1"/>
</dbReference>
<evidence type="ECO:0000313" key="8">
    <source>
        <dbReference type="Proteomes" id="UP000199086"/>
    </source>
</evidence>
<dbReference type="GO" id="GO:0000150">
    <property type="term" value="F:DNA strand exchange activity"/>
    <property type="evidence" value="ECO:0007669"/>
    <property type="project" value="InterPro"/>
</dbReference>
<keyword evidence="3" id="KW-0233">DNA recombination</keyword>
<dbReference type="InterPro" id="IPR050639">
    <property type="entry name" value="SSR_resolvase"/>
</dbReference>
<dbReference type="Gene3D" id="3.40.50.1390">
    <property type="entry name" value="Resolvase, N-terminal catalytic domain"/>
    <property type="match status" value="1"/>
</dbReference>
<gene>
    <name evidence="7" type="ORF">GA0111570_105322</name>
</gene>
<evidence type="ECO:0000256" key="3">
    <source>
        <dbReference type="ARBA" id="ARBA00023172"/>
    </source>
</evidence>
<evidence type="ECO:0000256" key="4">
    <source>
        <dbReference type="PIRSR" id="PIRSR606118-50"/>
    </source>
</evidence>
<organism evidence="7 8">
    <name type="scientific">Raineyella antarctica</name>
    <dbReference type="NCBI Taxonomy" id="1577474"/>
    <lineage>
        <taxon>Bacteria</taxon>
        <taxon>Bacillati</taxon>
        <taxon>Actinomycetota</taxon>
        <taxon>Actinomycetes</taxon>
        <taxon>Propionibacteriales</taxon>
        <taxon>Propionibacteriaceae</taxon>
        <taxon>Raineyella</taxon>
    </lineage>
</organism>
<dbReference type="EMBL" id="FMYF01000005">
    <property type="protein sequence ID" value="SDB87343.1"/>
    <property type="molecule type" value="Genomic_DNA"/>
</dbReference>
<dbReference type="GO" id="GO:0003677">
    <property type="term" value="F:DNA binding"/>
    <property type="evidence" value="ECO:0007669"/>
    <property type="project" value="UniProtKB-KW"/>
</dbReference>
<dbReference type="OrthoDB" id="3217513at2"/>
<keyword evidence="8" id="KW-1185">Reference proteome</keyword>
<dbReference type="PROSITE" id="PS00397">
    <property type="entry name" value="RECOMBINASES_1"/>
    <property type="match status" value="1"/>
</dbReference>
<evidence type="ECO:0000256" key="1">
    <source>
        <dbReference type="ARBA" id="ARBA00022908"/>
    </source>
</evidence>
<dbReference type="InterPro" id="IPR036162">
    <property type="entry name" value="Resolvase-like_N_sf"/>
</dbReference>
<evidence type="ECO:0000256" key="2">
    <source>
        <dbReference type="ARBA" id="ARBA00023125"/>
    </source>
</evidence>
<sequence length="193" mass="21865">MSSYGRKQRRTDDTPDKRHCVLYLRVSSVRQTHTAMDVDKDGNSIATQREQTTAKANEMNLIIAKEFVEPGVSAQTIEKRPVFRQMLAYVSEHPEVGYIIVYSRSRAFRNVEDAMLTRRNLRMLGVKLISTKEDFGDSIEGDAMATISDTMNELQNRLNGQDIKLKMAHKAKNGGTLEYLKAWRPLDLAVGGQ</sequence>
<evidence type="ECO:0000259" key="6">
    <source>
        <dbReference type="SMART" id="SM00857"/>
    </source>
</evidence>